<feature type="compositionally biased region" description="Low complexity" evidence="1">
    <location>
        <begin position="1068"/>
        <end position="1077"/>
    </location>
</feature>
<feature type="compositionally biased region" description="Low complexity" evidence="1">
    <location>
        <begin position="874"/>
        <end position="891"/>
    </location>
</feature>
<feature type="compositionally biased region" description="Low complexity" evidence="1">
    <location>
        <begin position="935"/>
        <end position="944"/>
    </location>
</feature>
<feature type="region of interest" description="Disordered" evidence="1">
    <location>
        <begin position="534"/>
        <end position="690"/>
    </location>
</feature>
<feature type="region of interest" description="Disordered" evidence="1">
    <location>
        <begin position="1"/>
        <end position="194"/>
    </location>
</feature>
<gene>
    <name evidence="2" type="ORF">TCAL_14919</name>
</gene>
<organism evidence="2 3">
    <name type="scientific">Tigriopus californicus</name>
    <name type="common">Marine copepod</name>
    <dbReference type="NCBI Taxonomy" id="6832"/>
    <lineage>
        <taxon>Eukaryota</taxon>
        <taxon>Metazoa</taxon>
        <taxon>Ecdysozoa</taxon>
        <taxon>Arthropoda</taxon>
        <taxon>Crustacea</taxon>
        <taxon>Multicrustacea</taxon>
        <taxon>Hexanauplia</taxon>
        <taxon>Copepoda</taxon>
        <taxon>Harpacticoida</taxon>
        <taxon>Harpacticidae</taxon>
        <taxon>Tigriopus</taxon>
    </lineage>
</organism>
<name>A0A553N748_TIGCA</name>
<dbReference type="EMBL" id="VCGU01000459">
    <property type="protein sequence ID" value="TRY61257.1"/>
    <property type="molecule type" value="Genomic_DNA"/>
</dbReference>
<reference evidence="2 3" key="1">
    <citation type="journal article" date="2018" name="Nat. Ecol. Evol.">
        <title>Genomic signatures of mitonuclear coevolution across populations of Tigriopus californicus.</title>
        <authorList>
            <person name="Barreto F.S."/>
            <person name="Watson E.T."/>
            <person name="Lima T.G."/>
            <person name="Willett C.S."/>
            <person name="Edmands S."/>
            <person name="Li W."/>
            <person name="Burton R.S."/>
        </authorList>
    </citation>
    <scope>NUCLEOTIDE SEQUENCE [LARGE SCALE GENOMIC DNA]</scope>
    <source>
        <strain evidence="2 3">San Diego</strain>
    </source>
</reference>
<feature type="region of interest" description="Disordered" evidence="1">
    <location>
        <begin position="1058"/>
        <end position="1077"/>
    </location>
</feature>
<feature type="compositionally biased region" description="Low complexity" evidence="1">
    <location>
        <begin position="788"/>
        <end position="815"/>
    </location>
</feature>
<evidence type="ECO:0000256" key="1">
    <source>
        <dbReference type="SAM" id="MobiDB-lite"/>
    </source>
</evidence>
<feature type="compositionally biased region" description="Polar residues" evidence="1">
    <location>
        <begin position="624"/>
        <end position="639"/>
    </location>
</feature>
<dbReference type="Proteomes" id="UP000318571">
    <property type="component" value="Chromosome 8"/>
</dbReference>
<feature type="region of interest" description="Disordered" evidence="1">
    <location>
        <begin position="935"/>
        <end position="1041"/>
    </location>
</feature>
<protein>
    <submittedName>
        <fullName evidence="2">Uncharacterized protein</fullName>
    </submittedName>
</protein>
<feature type="region of interest" description="Disordered" evidence="1">
    <location>
        <begin position="782"/>
        <end position="913"/>
    </location>
</feature>
<feature type="compositionally biased region" description="Low complexity" evidence="1">
    <location>
        <begin position="728"/>
        <end position="740"/>
    </location>
</feature>
<evidence type="ECO:0000313" key="2">
    <source>
        <dbReference type="EMBL" id="TRY61257.1"/>
    </source>
</evidence>
<feature type="compositionally biased region" description="Polar residues" evidence="1">
    <location>
        <begin position="988"/>
        <end position="1006"/>
    </location>
</feature>
<feature type="compositionally biased region" description="Polar residues" evidence="1">
    <location>
        <begin position="287"/>
        <end position="297"/>
    </location>
</feature>
<accession>A0A553N748</accession>
<feature type="compositionally biased region" description="Polar residues" evidence="1">
    <location>
        <begin position="36"/>
        <end position="57"/>
    </location>
</feature>
<feature type="region of interest" description="Disordered" evidence="1">
    <location>
        <begin position="346"/>
        <end position="366"/>
    </location>
</feature>
<feature type="compositionally biased region" description="Basic residues" evidence="1">
    <location>
        <begin position="679"/>
        <end position="690"/>
    </location>
</feature>
<feature type="compositionally biased region" description="Low complexity" evidence="1">
    <location>
        <begin position="552"/>
        <end position="582"/>
    </location>
</feature>
<feature type="compositionally biased region" description="Polar residues" evidence="1">
    <location>
        <begin position="816"/>
        <end position="833"/>
    </location>
</feature>
<dbReference type="AlphaFoldDB" id="A0A553N748"/>
<proteinExistence type="predicted"/>
<feature type="compositionally biased region" description="Acidic residues" evidence="1">
    <location>
        <begin position="118"/>
        <end position="128"/>
    </location>
</feature>
<evidence type="ECO:0000313" key="3">
    <source>
        <dbReference type="Proteomes" id="UP000318571"/>
    </source>
</evidence>
<feature type="compositionally biased region" description="Acidic residues" evidence="1">
    <location>
        <begin position="306"/>
        <end position="315"/>
    </location>
</feature>
<sequence>MSKAHSLDSGVSCEASDYNTKPTLSGLVSDPKAFASSCQGQQVGHGTSVQPEQQYRAQPSVRGAPDTLPTSLSSSSSAGVVVPLQGLAQGGGGCPSKTPLINSTTSTTPTPLPMVLHEEDEEEEEEEVMTSVRLPVKQSSSSGGAASDPSISLAPAPPPRPRSKRTTCGIRRSSRIVTHEDDEEDLGLPSNAPPVVIRPALVVPHAPSGDADDEYEEEDCVFAHVVIGGGSLRRQSNSFELGESGQQRQRHLRFLRAVHSATARLNSSTQSTDKEDNIARSGDKNKLSPNCLPSTKAQGELAKGQDDDDEEEGDENSIGGLGKRIRKLSSRTIEFCDSIDELTASGTNSLRIPGASGSGTESQAEGAIHNSCSGIAPTTSAASLKMGNELKKAGNNALPTLQVNPPQGNGPTHHRHGPTSLAQRPKSPLAGPPLNEPFPAEYKPTKNVPTSLAIVEAEVVTCALQSPMRGKDMMRVPQFSMSVESDASHVSHESASTVITNTTMTHSASGHNFNAGTSNRGSITSTNSNAALLPASVKGGAGGHYPVDRNHLPSQPQASQPSSSSSSGLSGALSSLASSLMSMRHRSSSETNRKRQQQRGDGSSSRSNSTERPLKINEIPPGHQSWSSTPTQIPPSVSNRRGMRNTGHMATTRNAFRRQDTPHSGMEIEQYASQSSTSRQRRGAMHSHQRARLQGFISDGSSSSQSQSLGSCDFMTPPSIVCTDHDPSNSSSRNTSNSSNATPVGFGSSLDDAPDQPECDTPVMDEFAQFLNASIHPPNELSVPRCYPDPSLPSSPTLLHPMSMPGSRRSSSSRGTALSISQYRNARSLSLGYQQQQQQHHHQQQQHQLSHPQSPYRKESLSPSPVRSNRVLISQGGSLQSQSSLLCSPGGTRPVLRRESAQDFGDDDDVPARLRLNLPKQPPDLKIELLTESSAGTTPSSASPYHNNQSRSASLFPYQDSPGAGPDYSGGAPYRRHSHCQRPPPISRNKSAPATPLSRSITNVTANRMPRSPSRDGYLMVPERQRGSSLPEGREQKQPESDLYRLRQFTISNKRIVKRSDSLQPRRSVGSVHSSASSCSELCSVIDKKSDNPPKMLNA</sequence>
<feature type="compositionally biased region" description="Low complexity" evidence="1">
    <location>
        <begin position="599"/>
        <end position="608"/>
    </location>
</feature>
<feature type="compositionally biased region" description="Low complexity" evidence="1">
    <location>
        <begin position="98"/>
        <end position="109"/>
    </location>
</feature>
<feature type="region of interest" description="Disordered" evidence="1">
    <location>
        <begin position="263"/>
        <end position="320"/>
    </location>
</feature>
<feature type="compositionally biased region" description="Polar residues" evidence="1">
    <location>
        <begin position="397"/>
        <end position="410"/>
    </location>
</feature>
<feature type="compositionally biased region" description="Low complexity" evidence="1">
    <location>
        <begin position="139"/>
        <end position="154"/>
    </location>
</feature>
<feature type="compositionally biased region" description="Basic and acidic residues" evidence="1">
    <location>
        <begin position="272"/>
        <end position="286"/>
    </location>
</feature>
<comment type="caution">
    <text evidence="2">The sequence shown here is derived from an EMBL/GenBank/DDBJ whole genome shotgun (WGS) entry which is preliminary data.</text>
</comment>
<feature type="region of interest" description="Disordered" evidence="1">
    <location>
        <begin position="720"/>
        <end position="761"/>
    </location>
</feature>
<keyword evidence="3" id="KW-1185">Reference proteome</keyword>
<feature type="compositionally biased region" description="Basic and acidic residues" evidence="1">
    <location>
        <begin position="1032"/>
        <end position="1041"/>
    </location>
</feature>
<feature type="region of interest" description="Disordered" evidence="1">
    <location>
        <begin position="396"/>
        <end position="443"/>
    </location>
</feature>